<evidence type="ECO:0000313" key="2">
    <source>
        <dbReference type="Proteomes" id="UP001297272"/>
    </source>
</evidence>
<evidence type="ECO:0000313" key="1">
    <source>
        <dbReference type="EMBL" id="MBS9721296.1"/>
    </source>
</evidence>
<comment type="caution">
    <text evidence="1">The sequence shown here is derived from an EMBL/GenBank/DDBJ whole genome shotgun (WGS) entry which is preliminary data.</text>
</comment>
<proteinExistence type="predicted"/>
<sequence>MTADFHPISRERHSAKKWLAARDLGFAADRHLVPLVSAEIGHAARALPLAFVKSGNITTLVAVLGLTPGHNLMVGPNNRWLALYTPALLRSHPFRLAKTEADKFVLCVDEASGLVIDSAVGEAGSPFFDAQGEIAPETAKMMEFVSTLQQAEQPTAKAVQAIEAAGLLEPWPITTGEGAEAAQVQGLLRINEAALNALDANALHQLRQSGGLPIAYAQLISAGNLPMLSGLLMASRKAQAARMTVPEKSFLNEEDGSLKIDWNTFLKD</sequence>
<dbReference type="RefSeq" id="WP_213984907.1">
    <property type="nucleotide sequence ID" value="NZ_JAFMNX010000002.1"/>
</dbReference>
<protein>
    <submittedName>
        <fullName evidence="1">SapC family protein</fullName>
    </submittedName>
</protein>
<reference evidence="1 2" key="1">
    <citation type="submission" date="2021-03" db="EMBL/GenBank/DDBJ databases">
        <title>Tianweitania aestuarii sp. nov., isolated from a tidal flat.</title>
        <authorList>
            <person name="Park S."/>
            <person name="Yoon J.-H."/>
        </authorList>
    </citation>
    <scope>NUCLEOTIDE SEQUENCE [LARGE SCALE GENOMIC DNA]</scope>
    <source>
        <strain evidence="1 2">BSSL-BM11</strain>
    </source>
</reference>
<name>A0ABS5RW50_9HYPH</name>
<gene>
    <name evidence="1" type="ORF">JYU29_11415</name>
</gene>
<dbReference type="InterPro" id="IPR010836">
    <property type="entry name" value="SapC"/>
</dbReference>
<organism evidence="1 2">
    <name type="scientific">Tianweitania aestuarii</name>
    <dbReference type="NCBI Taxonomy" id="2814886"/>
    <lineage>
        <taxon>Bacteria</taxon>
        <taxon>Pseudomonadati</taxon>
        <taxon>Pseudomonadota</taxon>
        <taxon>Alphaproteobacteria</taxon>
        <taxon>Hyphomicrobiales</taxon>
        <taxon>Phyllobacteriaceae</taxon>
        <taxon>Tianweitania</taxon>
    </lineage>
</organism>
<dbReference type="Proteomes" id="UP001297272">
    <property type="component" value="Unassembled WGS sequence"/>
</dbReference>
<dbReference type="EMBL" id="JAFMNX010000002">
    <property type="protein sequence ID" value="MBS9721296.1"/>
    <property type="molecule type" value="Genomic_DNA"/>
</dbReference>
<accession>A0ABS5RW50</accession>
<keyword evidence="2" id="KW-1185">Reference proteome</keyword>
<dbReference type="Pfam" id="PF07277">
    <property type="entry name" value="SapC"/>
    <property type="match status" value="1"/>
</dbReference>